<reference evidence="2" key="1">
    <citation type="journal article" date="2019" name="Int. J. Syst. Evol. Microbiol.">
        <title>The Global Catalogue of Microorganisms (GCM) 10K type strain sequencing project: providing services to taxonomists for standard genome sequencing and annotation.</title>
        <authorList>
            <consortium name="The Broad Institute Genomics Platform"/>
            <consortium name="The Broad Institute Genome Sequencing Center for Infectious Disease"/>
            <person name="Wu L."/>
            <person name="Ma J."/>
        </authorList>
    </citation>
    <scope>NUCLEOTIDE SEQUENCE [LARGE SCALE GENOMIC DNA]</scope>
    <source>
        <strain evidence="2">KCTC 12708</strain>
    </source>
</reference>
<accession>A0ABQ3BW40</accession>
<name>A0ABQ3BW40_9FLAO</name>
<protein>
    <recommendedName>
        <fullName evidence="3">Flagellar FliJ protein</fullName>
    </recommendedName>
</protein>
<dbReference type="RefSeq" id="WP_027885668.1">
    <property type="nucleotide sequence ID" value="NZ_BMWY01000004.1"/>
</dbReference>
<evidence type="ECO:0008006" key="3">
    <source>
        <dbReference type="Google" id="ProtNLM"/>
    </source>
</evidence>
<keyword evidence="2" id="KW-1185">Reference proteome</keyword>
<sequence length="130" mass="15609">MISNSILDQMSANKILSLKKDLIELQYWQNKLEENHQELDAINCIQKQIIQETEIANKIQRVRRENTISFASFCKYEQELLKELEYGHGNYDLTLAKKHEKKRAEFISVEKSFYELKLKFYKRLSNYSIR</sequence>
<comment type="caution">
    <text evidence="1">The sequence shown here is derived from an EMBL/GenBank/DDBJ whole genome shotgun (WGS) entry which is preliminary data.</text>
</comment>
<dbReference type="Proteomes" id="UP000615593">
    <property type="component" value="Unassembled WGS sequence"/>
</dbReference>
<proteinExistence type="predicted"/>
<dbReference type="GeneID" id="94369428"/>
<gene>
    <name evidence="1" type="ORF">GCM10008088_17620</name>
</gene>
<dbReference type="EMBL" id="BMWY01000004">
    <property type="protein sequence ID" value="GGZ56520.1"/>
    <property type="molecule type" value="Genomic_DNA"/>
</dbReference>
<organism evidence="1 2">
    <name type="scientific">Mesonia mobilis</name>
    <dbReference type="NCBI Taxonomy" id="369791"/>
    <lineage>
        <taxon>Bacteria</taxon>
        <taxon>Pseudomonadati</taxon>
        <taxon>Bacteroidota</taxon>
        <taxon>Flavobacteriia</taxon>
        <taxon>Flavobacteriales</taxon>
        <taxon>Flavobacteriaceae</taxon>
        <taxon>Mesonia</taxon>
    </lineage>
</organism>
<evidence type="ECO:0000313" key="2">
    <source>
        <dbReference type="Proteomes" id="UP000615593"/>
    </source>
</evidence>
<evidence type="ECO:0000313" key="1">
    <source>
        <dbReference type="EMBL" id="GGZ56520.1"/>
    </source>
</evidence>